<feature type="transmembrane region" description="Helical" evidence="1">
    <location>
        <begin position="394"/>
        <end position="414"/>
    </location>
</feature>
<evidence type="ECO:0000313" key="2">
    <source>
        <dbReference type="EMBL" id="GAK99636.1"/>
    </source>
</evidence>
<reference evidence="2 3" key="1">
    <citation type="journal article" date="2014" name="Genome Announc.">
        <title>Draft Genome Sequences of Marine Flavobacterium Nonlabens Strains NR17, NR24, NR27, NR32, NR33, and Ara13.</title>
        <authorList>
            <person name="Nakanishi M."/>
            <person name="Meirelles P."/>
            <person name="Suzuki R."/>
            <person name="Takatani N."/>
            <person name="Mino S."/>
            <person name="Suda W."/>
            <person name="Oshima K."/>
            <person name="Hattori M."/>
            <person name="Ohkuma M."/>
            <person name="Hosokawa M."/>
            <person name="Miyashita K."/>
            <person name="Thompson F.L."/>
            <person name="Niwa A."/>
            <person name="Sawabe T."/>
            <person name="Sawabe T."/>
        </authorList>
    </citation>
    <scope>NUCLEOTIDE SEQUENCE [LARGE SCALE GENOMIC DNA]</scope>
    <source>
        <strain evidence="3">JCM19314</strain>
    </source>
</reference>
<comment type="caution">
    <text evidence="2">The sequence shown here is derived from an EMBL/GenBank/DDBJ whole genome shotgun (WGS) entry which is preliminary data.</text>
</comment>
<protein>
    <recommendedName>
        <fullName evidence="4">Pentapeptide repeat-containing protein</fullName>
    </recommendedName>
</protein>
<feature type="transmembrane region" description="Helical" evidence="1">
    <location>
        <begin position="332"/>
        <end position="354"/>
    </location>
</feature>
<dbReference type="Proteomes" id="UP000029226">
    <property type="component" value="Unassembled WGS sequence"/>
</dbReference>
<accession>A0A090QW05</accession>
<gene>
    <name evidence="2" type="ORF">JCM19314_3681</name>
</gene>
<dbReference type="Pfam" id="PF13576">
    <property type="entry name" value="Pentapeptide_3"/>
    <property type="match status" value="1"/>
</dbReference>
<organism evidence="2 3">
    <name type="scientific">Nonlabens ulvanivorans</name>
    <name type="common">Persicivirga ulvanivorans</name>
    <dbReference type="NCBI Taxonomy" id="906888"/>
    <lineage>
        <taxon>Bacteria</taxon>
        <taxon>Pseudomonadati</taxon>
        <taxon>Bacteroidota</taxon>
        <taxon>Flavobacteriia</taxon>
        <taxon>Flavobacteriales</taxon>
        <taxon>Flavobacteriaceae</taxon>
        <taxon>Nonlabens</taxon>
    </lineage>
</organism>
<evidence type="ECO:0000313" key="3">
    <source>
        <dbReference type="Proteomes" id="UP000029226"/>
    </source>
</evidence>
<sequence>MDKKTVVNIDKLNACARLEKESDNNPYNRRFSEYHFENLIIDFKLDLYDIKTSSMDFENLSIDRVVRFKNCDFIHPLNLKLLGNYEVEFSNQCTFKSIKSSRIFNNLSFIDSIIESVDFENAIMGSVEGKKGKVRFRNCDLHQVNFRNTTFHFLADFWRSTFHQPANFYKTDFNATAVFSAATFKENVLFTYASFNEKAIFGRTQFLKGLDLSQSIIGGELQIFDLSFDYKNYKAVYAGTDNEEFEELINHQHKIPKINKVTTFQILKNQYSKQGNHIDEVTMRKEEKKAFSQLVQSRKTDHHWTKSTSGDRFILWLNRWSNHYKSDFRNGISFTIVAALLFMSLTFLTTGVFWNRLILDGEVDSNVIGFTIKSFITFLNPVHELTYINDLKPYYGIPYVFDFLGRIAVGFGIYQTVQAFRKYR</sequence>
<dbReference type="AlphaFoldDB" id="A0A090QW05"/>
<evidence type="ECO:0008006" key="4">
    <source>
        <dbReference type="Google" id="ProtNLM"/>
    </source>
</evidence>
<dbReference type="Gene3D" id="2.160.20.80">
    <property type="entry name" value="E3 ubiquitin-protein ligase SopA"/>
    <property type="match status" value="1"/>
</dbReference>
<dbReference type="EMBL" id="BBMM01000002">
    <property type="protein sequence ID" value="GAK99636.1"/>
    <property type="molecule type" value="Genomic_DNA"/>
</dbReference>
<keyword evidence="1" id="KW-0812">Transmembrane</keyword>
<evidence type="ECO:0000256" key="1">
    <source>
        <dbReference type="SAM" id="Phobius"/>
    </source>
</evidence>
<dbReference type="InterPro" id="IPR001646">
    <property type="entry name" value="5peptide_repeat"/>
</dbReference>
<keyword evidence="1" id="KW-0472">Membrane</keyword>
<proteinExistence type="predicted"/>
<keyword evidence="1" id="KW-1133">Transmembrane helix</keyword>
<name>A0A090QW05_NONUL</name>